<evidence type="ECO:0000256" key="1">
    <source>
        <dbReference type="ARBA" id="ARBA00022630"/>
    </source>
</evidence>
<dbReference type="OrthoDB" id="2690153at2759"/>
<feature type="domain" description="FAD-binding" evidence="4">
    <location>
        <begin position="6"/>
        <end position="374"/>
    </location>
</feature>
<evidence type="ECO:0000256" key="2">
    <source>
        <dbReference type="ARBA" id="ARBA00022827"/>
    </source>
</evidence>
<evidence type="ECO:0000313" key="6">
    <source>
        <dbReference type="Proteomes" id="UP000800200"/>
    </source>
</evidence>
<dbReference type="InterPro" id="IPR036188">
    <property type="entry name" value="FAD/NAD-bd_sf"/>
</dbReference>
<dbReference type="Gene3D" id="3.30.9.10">
    <property type="entry name" value="D-Amino Acid Oxidase, subunit A, domain 2"/>
    <property type="match status" value="1"/>
</dbReference>
<dbReference type="AlphaFoldDB" id="A0A6A6E2K8"/>
<dbReference type="PANTHER" id="PTHR43004">
    <property type="entry name" value="TRK SYSTEM POTASSIUM UPTAKE PROTEIN"/>
    <property type="match status" value="1"/>
</dbReference>
<keyword evidence="1" id="KW-0285">Flavoprotein</keyword>
<proteinExistence type="predicted"/>
<dbReference type="SUPFAM" id="SSF51905">
    <property type="entry name" value="FAD/NAD(P)-binding domain"/>
    <property type="match status" value="1"/>
</dbReference>
<dbReference type="InterPro" id="IPR050641">
    <property type="entry name" value="RIFMO-like"/>
</dbReference>
<keyword evidence="6" id="KW-1185">Reference proteome</keyword>
<evidence type="ECO:0000259" key="4">
    <source>
        <dbReference type="Pfam" id="PF01494"/>
    </source>
</evidence>
<dbReference type="Gene3D" id="3.50.50.60">
    <property type="entry name" value="FAD/NAD(P)-binding domain"/>
    <property type="match status" value="1"/>
</dbReference>
<reference evidence="5" key="1">
    <citation type="journal article" date="2020" name="Stud. Mycol.">
        <title>101 Dothideomycetes genomes: a test case for predicting lifestyles and emergence of pathogens.</title>
        <authorList>
            <person name="Haridas S."/>
            <person name="Albert R."/>
            <person name="Binder M."/>
            <person name="Bloem J."/>
            <person name="Labutti K."/>
            <person name="Salamov A."/>
            <person name="Andreopoulos B."/>
            <person name="Baker S."/>
            <person name="Barry K."/>
            <person name="Bills G."/>
            <person name="Bluhm B."/>
            <person name="Cannon C."/>
            <person name="Castanera R."/>
            <person name="Culley D."/>
            <person name="Daum C."/>
            <person name="Ezra D."/>
            <person name="Gonzalez J."/>
            <person name="Henrissat B."/>
            <person name="Kuo A."/>
            <person name="Liang C."/>
            <person name="Lipzen A."/>
            <person name="Lutzoni F."/>
            <person name="Magnuson J."/>
            <person name="Mondo S."/>
            <person name="Nolan M."/>
            <person name="Ohm R."/>
            <person name="Pangilinan J."/>
            <person name="Park H.-J."/>
            <person name="Ramirez L."/>
            <person name="Alfaro M."/>
            <person name="Sun H."/>
            <person name="Tritt A."/>
            <person name="Yoshinaga Y."/>
            <person name="Zwiers L.-H."/>
            <person name="Turgeon B."/>
            <person name="Goodwin S."/>
            <person name="Spatafora J."/>
            <person name="Crous P."/>
            <person name="Grigoriev I."/>
        </authorList>
    </citation>
    <scope>NUCLEOTIDE SEQUENCE</scope>
    <source>
        <strain evidence="5">CBS 207.26</strain>
    </source>
</reference>
<dbReference type="EMBL" id="ML994630">
    <property type="protein sequence ID" value="KAF2186187.1"/>
    <property type="molecule type" value="Genomic_DNA"/>
</dbReference>
<dbReference type="InterPro" id="IPR002938">
    <property type="entry name" value="FAD-bd"/>
</dbReference>
<dbReference type="Pfam" id="PF01494">
    <property type="entry name" value="FAD_binding_3"/>
    <property type="match status" value="1"/>
</dbReference>
<keyword evidence="3" id="KW-0560">Oxidoreductase</keyword>
<organism evidence="5 6">
    <name type="scientific">Zopfia rhizophila CBS 207.26</name>
    <dbReference type="NCBI Taxonomy" id="1314779"/>
    <lineage>
        <taxon>Eukaryota</taxon>
        <taxon>Fungi</taxon>
        <taxon>Dikarya</taxon>
        <taxon>Ascomycota</taxon>
        <taxon>Pezizomycotina</taxon>
        <taxon>Dothideomycetes</taxon>
        <taxon>Dothideomycetes incertae sedis</taxon>
        <taxon>Zopfiaceae</taxon>
        <taxon>Zopfia</taxon>
    </lineage>
</organism>
<dbReference type="Proteomes" id="UP000800200">
    <property type="component" value="Unassembled WGS sequence"/>
</dbReference>
<gene>
    <name evidence="5" type="ORF">K469DRAFT_664014</name>
</gene>
<name>A0A6A6E2K8_9PEZI</name>
<evidence type="ECO:0000256" key="3">
    <source>
        <dbReference type="ARBA" id="ARBA00023002"/>
    </source>
</evidence>
<dbReference type="Gene3D" id="3.40.30.120">
    <property type="match status" value="1"/>
</dbReference>
<dbReference type="GO" id="GO:0071949">
    <property type="term" value="F:FAD binding"/>
    <property type="evidence" value="ECO:0007669"/>
    <property type="project" value="InterPro"/>
</dbReference>
<keyword evidence="2" id="KW-0274">FAD</keyword>
<accession>A0A6A6E2K8</accession>
<sequence length="597" mass="66918">MTEPIETDLLIIGAGPAGLSLACFLASYGLKGIMISNAHSTADTPRAHLLNCAASDCLRDIGLDKECFKIGTHDDEIAQVRWAHSIMGEEYGRAVAWGYDPRRAGEYKSASPSIPVDIPQTLLEPIMLRYASQNGFSCRYDTDFVKFEEEKEGAVLTTVRAMVLKREVTIRSKYLFGADGARSLIVKQLGLPLTATPAKGLAINVLVDVDMQHLRENKRGNLQWMLQPDVDHPNFDWLCVCRIIKPWDQWMFIFVPKLGTKLEPEPTHDEYLKRIREYIGDPDIPARIRSVSKWNINEIYAERYTNKAENIFCLGDAVHRHPPHNGLGGNTCIQDAFNLAWKIAYVMKGLASSSLLSTYSPERQPVGKRIVQRANQALPEQIAVWGSLGMLEPTREARKAAFQELSATTPEGKKRRETLIAGIENCEHEFNGLGIEMNQRYESDAISVEGQGPPPAPPEDVVLHYGISTYPGSRVPHAWLNKAIPTKPISTIDLAGNGHFTILTGAGGEAWKKAARIIRGVSRVPSLEIRAWAIGWRLDWEDMYLDWKRKREIEEDGCVLVRPDRAVAWRCMKLGDMKGMETEKLEEAMMALLGWKT</sequence>
<dbReference type="Pfam" id="PF21274">
    <property type="entry name" value="Rng_hyd_C"/>
    <property type="match status" value="1"/>
</dbReference>
<dbReference type="GO" id="GO:0016709">
    <property type="term" value="F:oxidoreductase activity, acting on paired donors, with incorporation or reduction of molecular oxygen, NAD(P)H as one donor, and incorporation of one atom of oxygen"/>
    <property type="evidence" value="ECO:0007669"/>
    <property type="project" value="UniProtKB-ARBA"/>
</dbReference>
<evidence type="ECO:0000313" key="5">
    <source>
        <dbReference type="EMBL" id="KAF2186187.1"/>
    </source>
</evidence>
<protein>
    <recommendedName>
        <fullName evidence="4">FAD-binding domain-containing protein</fullName>
    </recommendedName>
</protein>
<dbReference type="PRINTS" id="PR00420">
    <property type="entry name" value="RNGMNOXGNASE"/>
</dbReference>
<dbReference type="PANTHER" id="PTHR43004:SF8">
    <property type="entry name" value="FAD-BINDING DOMAIN-CONTAINING PROTEIN-RELATED"/>
    <property type="match status" value="1"/>
</dbReference>